<name>A0A4R2ENG2_9BACT</name>
<keyword evidence="2" id="KW-0548">Nucleotidyltransferase</keyword>
<dbReference type="GO" id="GO:0003677">
    <property type="term" value="F:DNA binding"/>
    <property type="evidence" value="ECO:0007669"/>
    <property type="project" value="InterPro"/>
</dbReference>
<feature type="domain" description="DNA polymerase III delta N-terminal" evidence="5">
    <location>
        <begin position="30"/>
        <end position="144"/>
    </location>
</feature>
<evidence type="ECO:0000313" key="6">
    <source>
        <dbReference type="EMBL" id="TCN70658.1"/>
    </source>
</evidence>
<accession>A0A4R2ENG2</accession>
<protein>
    <submittedName>
        <fullName evidence="6">DNA polymerase III delta subunit</fullName>
    </submittedName>
</protein>
<evidence type="ECO:0000256" key="3">
    <source>
        <dbReference type="ARBA" id="ARBA00022705"/>
    </source>
</evidence>
<dbReference type="Proteomes" id="UP000294830">
    <property type="component" value="Unassembled WGS sequence"/>
</dbReference>
<dbReference type="InterPro" id="IPR005790">
    <property type="entry name" value="DNA_polIII_delta"/>
</dbReference>
<evidence type="ECO:0000256" key="1">
    <source>
        <dbReference type="ARBA" id="ARBA00022679"/>
    </source>
</evidence>
<dbReference type="OrthoDB" id="1172326at2"/>
<keyword evidence="3" id="KW-0235">DNA replication</keyword>
<comment type="caution">
    <text evidence="6">The sequence shown here is derived from an EMBL/GenBank/DDBJ whole genome shotgun (WGS) entry which is preliminary data.</text>
</comment>
<evidence type="ECO:0000256" key="2">
    <source>
        <dbReference type="ARBA" id="ARBA00022695"/>
    </source>
</evidence>
<evidence type="ECO:0000313" key="7">
    <source>
        <dbReference type="Proteomes" id="UP000294830"/>
    </source>
</evidence>
<dbReference type="GO" id="GO:0009360">
    <property type="term" value="C:DNA polymerase III complex"/>
    <property type="evidence" value="ECO:0007669"/>
    <property type="project" value="InterPro"/>
</dbReference>
<dbReference type="GO" id="GO:0006261">
    <property type="term" value="P:DNA-templated DNA replication"/>
    <property type="evidence" value="ECO:0007669"/>
    <property type="project" value="TreeGrafter"/>
</dbReference>
<dbReference type="InterPro" id="IPR027417">
    <property type="entry name" value="P-loop_NTPase"/>
</dbReference>
<evidence type="ECO:0000259" key="5">
    <source>
        <dbReference type="Pfam" id="PF06144"/>
    </source>
</evidence>
<sequence length="354" mass="40388">MAKKPKAKDIIADYQRILSDIKNRKFKPIYLLMGDEPLFIDKISNALANDVLSESEKAFNLTLLYGKDTKVDSAITACRRFPMMSDYQVIIIREAQDLANINQMEVYFKSPLKSTILVICMKGKTMDKRSIAYKEAAKHAEVFETYTFYDNEIPEWINLEAKSKGITINEKAAILLTDFLGNDLSKISHEIEKLKTVLPPDRKQITVDDIERNVGISKDYNVFELCNAIGKRDFAKSYKIADYFAKSPKDHPFVVTVGQLYTYFAKVLKLQMLVFNSKKQSGKVPSEAEKLSTTGINSSFILRDYEDTAKRYTPGQSVKAIEYLREYDLKSKGIGNVTLGDDDLLKELIFKIMH</sequence>
<dbReference type="NCBIfam" id="TIGR01128">
    <property type="entry name" value="holA"/>
    <property type="match status" value="1"/>
</dbReference>
<dbReference type="EMBL" id="SLWB01000003">
    <property type="protein sequence ID" value="TCN70658.1"/>
    <property type="molecule type" value="Genomic_DNA"/>
</dbReference>
<dbReference type="PANTHER" id="PTHR34388">
    <property type="entry name" value="DNA POLYMERASE III SUBUNIT DELTA"/>
    <property type="match status" value="1"/>
</dbReference>
<dbReference type="InterPro" id="IPR010372">
    <property type="entry name" value="DNA_pol3_delta_N"/>
</dbReference>
<dbReference type="RefSeq" id="WP_131838516.1">
    <property type="nucleotide sequence ID" value="NZ_SLWB01000003.1"/>
</dbReference>
<proteinExistence type="predicted"/>
<dbReference type="Gene3D" id="3.40.50.300">
    <property type="entry name" value="P-loop containing nucleotide triphosphate hydrolases"/>
    <property type="match status" value="1"/>
</dbReference>
<evidence type="ECO:0000256" key="4">
    <source>
        <dbReference type="ARBA" id="ARBA00022932"/>
    </source>
</evidence>
<dbReference type="PANTHER" id="PTHR34388:SF1">
    <property type="entry name" value="DNA POLYMERASE III SUBUNIT DELTA"/>
    <property type="match status" value="1"/>
</dbReference>
<keyword evidence="1" id="KW-0808">Transferase</keyword>
<dbReference type="Gene3D" id="1.20.272.10">
    <property type="match status" value="1"/>
</dbReference>
<keyword evidence="7" id="KW-1185">Reference proteome</keyword>
<keyword evidence="4" id="KW-0239">DNA-directed DNA polymerase</keyword>
<dbReference type="SUPFAM" id="SSF52540">
    <property type="entry name" value="P-loop containing nucleoside triphosphate hydrolases"/>
    <property type="match status" value="1"/>
</dbReference>
<dbReference type="Gene3D" id="1.10.8.60">
    <property type="match status" value="1"/>
</dbReference>
<dbReference type="Pfam" id="PF06144">
    <property type="entry name" value="DNA_pol3_delta"/>
    <property type="match status" value="1"/>
</dbReference>
<reference evidence="6 7" key="1">
    <citation type="submission" date="2019-03" db="EMBL/GenBank/DDBJ databases">
        <title>Genomic Encyclopedia of Archaeal and Bacterial Type Strains, Phase II (KMG-II): from individual species to whole genera.</title>
        <authorList>
            <person name="Goeker M."/>
        </authorList>
    </citation>
    <scope>NUCLEOTIDE SEQUENCE [LARGE SCALE GENOMIC DNA]</scope>
    <source>
        <strain evidence="6 7">RL-C</strain>
    </source>
</reference>
<dbReference type="GO" id="GO:0003887">
    <property type="term" value="F:DNA-directed DNA polymerase activity"/>
    <property type="evidence" value="ECO:0007669"/>
    <property type="project" value="UniProtKB-KW"/>
</dbReference>
<gene>
    <name evidence="6" type="ORF">CLV25_103179</name>
</gene>
<dbReference type="AlphaFoldDB" id="A0A4R2ENG2"/>
<organism evidence="6 7">
    <name type="scientific">Acetobacteroides hydrogenigenes</name>
    <dbReference type="NCBI Taxonomy" id="979970"/>
    <lineage>
        <taxon>Bacteria</taxon>
        <taxon>Pseudomonadati</taxon>
        <taxon>Bacteroidota</taxon>
        <taxon>Bacteroidia</taxon>
        <taxon>Bacteroidales</taxon>
        <taxon>Rikenellaceae</taxon>
        <taxon>Acetobacteroides</taxon>
    </lineage>
</organism>